<organism evidence="1 2">
    <name type="scientific">Pinibacter soli</name>
    <dbReference type="NCBI Taxonomy" id="3044211"/>
    <lineage>
        <taxon>Bacteria</taxon>
        <taxon>Pseudomonadati</taxon>
        <taxon>Bacteroidota</taxon>
        <taxon>Chitinophagia</taxon>
        <taxon>Chitinophagales</taxon>
        <taxon>Chitinophagaceae</taxon>
        <taxon>Pinibacter</taxon>
    </lineage>
</organism>
<gene>
    <name evidence="1" type="ORF">QJ048_16535</name>
</gene>
<evidence type="ECO:0000313" key="2">
    <source>
        <dbReference type="Proteomes" id="UP001226434"/>
    </source>
</evidence>
<reference evidence="1 2" key="1">
    <citation type="submission" date="2023-05" db="EMBL/GenBank/DDBJ databases">
        <title>Genome sequence of Pinibacter sp. MAH-24.</title>
        <authorList>
            <person name="Huq M.A."/>
        </authorList>
    </citation>
    <scope>NUCLEOTIDE SEQUENCE [LARGE SCALE GENOMIC DNA]</scope>
    <source>
        <strain evidence="1 2">MAH-24</strain>
    </source>
</reference>
<sequence length="130" mass="15450">MKEQIKTPKNWISFRVKHDEYLIIHGHFTSTTCRKLSEYARKVLLNKPVVINHRNQSADEILSVLNRIKNELSAVGNNFNQVVHKLHTLDTIPEVRSWAVSNEHTQQILLHKIEDIRLTMIQLYEQWYHK</sequence>
<accession>A0ABT6RHS3</accession>
<dbReference type="Proteomes" id="UP001226434">
    <property type="component" value="Unassembled WGS sequence"/>
</dbReference>
<name>A0ABT6RHS3_9BACT</name>
<dbReference type="EMBL" id="JASBRG010000007">
    <property type="protein sequence ID" value="MDI3321404.1"/>
    <property type="molecule type" value="Genomic_DNA"/>
</dbReference>
<protein>
    <submittedName>
        <fullName evidence="1">Plasmid mobilization relaxosome protein MobC</fullName>
    </submittedName>
</protein>
<dbReference type="RefSeq" id="WP_282335512.1">
    <property type="nucleotide sequence ID" value="NZ_JASBRG010000007.1"/>
</dbReference>
<keyword evidence="2" id="KW-1185">Reference proteome</keyword>
<dbReference type="InterPro" id="IPR053842">
    <property type="entry name" value="NikA-like"/>
</dbReference>
<evidence type="ECO:0000313" key="1">
    <source>
        <dbReference type="EMBL" id="MDI3321404.1"/>
    </source>
</evidence>
<proteinExistence type="predicted"/>
<comment type="caution">
    <text evidence="1">The sequence shown here is derived from an EMBL/GenBank/DDBJ whole genome shotgun (WGS) entry which is preliminary data.</text>
</comment>
<dbReference type="Pfam" id="PF21983">
    <property type="entry name" value="NikA-like"/>
    <property type="match status" value="1"/>
</dbReference>